<reference evidence="8" key="1">
    <citation type="journal article" date="2019" name="Int. J. Syst. Evol. Microbiol.">
        <title>The Global Catalogue of Microorganisms (GCM) 10K type strain sequencing project: providing services to taxonomists for standard genome sequencing and annotation.</title>
        <authorList>
            <consortium name="The Broad Institute Genomics Platform"/>
            <consortium name="The Broad Institute Genome Sequencing Center for Infectious Disease"/>
            <person name="Wu L."/>
            <person name="Ma J."/>
        </authorList>
    </citation>
    <scope>NUCLEOTIDE SEQUENCE [LARGE SCALE GENOMIC DNA]</scope>
    <source>
        <strain evidence="8">CCUG 49560</strain>
    </source>
</reference>
<evidence type="ECO:0000313" key="8">
    <source>
        <dbReference type="Proteomes" id="UP001595891"/>
    </source>
</evidence>
<dbReference type="Pfam" id="PF07690">
    <property type="entry name" value="MFS_1"/>
    <property type="match status" value="1"/>
</dbReference>
<feature type="transmembrane region" description="Helical" evidence="6">
    <location>
        <begin position="381"/>
        <end position="402"/>
    </location>
</feature>
<feature type="transmembrane region" description="Helical" evidence="6">
    <location>
        <begin position="265"/>
        <end position="284"/>
    </location>
</feature>
<evidence type="ECO:0000256" key="1">
    <source>
        <dbReference type="ARBA" id="ARBA00004651"/>
    </source>
</evidence>
<evidence type="ECO:0000313" key="7">
    <source>
        <dbReference type="EMBL" id="MFC4584903.1"/>
    </source>
</evidence>
<dbReference type="PANTHER" id="PTHR23513">
    <property type="entry name" value="INTEGRAL MEMBRANE EFFLUX PROTEIN-RELATED"/>
    <property type="match status" value="1"/>
</dbReference>
<dbReference type="PANTHER" id="PTHR23513:SF6">
    <property type="entry name" value="MAJOR FACILITATOR SUPERFAMILY ASSOCIATED DOMAIN-CONTAINING PROTEIN"/>
    <property type="match status" value="1"/>
</dbReference>
<dbReference type="EMBL" id="JBHSFN010000001">
    <property type="protein sequence ID" value="MFC4584903.1"/>
    <property type="molecule type" value="Genomic_DNA"/>
</dbReference>
<feature type="transmembrane region" description="Helical" evidence="6">
    <location>
        <begin position="350"/>
        <end position="375"/>
    </location>
</feature>
<sequence length="413" mass="42692">MGGENPASLWRNRGFVVFLTAQTLSSVGDSISFVALPLLILHATGSVVQMGVVTALAGAASTVTGIFAGVVTDRVDRRTLLLVCDVARCVLYALIPIVWWVSPVTWPVYVVVPLAAAFSMLFQVAYVAVVPRLVEPGQITRANGHLYGTYAVASVGGPMLAGVLSGLWGPAAAIAIDAASFAASAAGILLLRLRPAPEEPPGERPEAGGRRAAWREFAAGARFLWARPVLRSLTVLLSALTFLTFGLPDIIVYHLKHDLGRSDGTVGYVLAFATAGTLAAAVVVAPARRHLGFGRCWIGAWALGGVAVAGIGYAEGVPTVAALATLMLFCTGLAGICSMSLRQEMTPDHLLGRVTSAFWTLHSALGPLGAAALTAGAARFGVAPTCLVAGVACVLVAVSGLLTPVRLPRPETA</sequence>
<evidence type="ECO:0000256" key="2">
    <source>
        <dbReference type="ARBA" id="ARBA00022475"/>
    </source>
</evidence>
<comment type="subcellular location">
    <subcellularLocation>
        <location evidence="1">Cell membrane</location>
        <topology evidence="1">Multi-pass membrane protein</topology>
    </subcellularLocation>
</comment>
<keyword evidence="4 6" id="KW-1133">Transmembrane helix</keyword>
<feature type="transmembrane region" description="Helical" evidence="6">
    <location>
        <begin position="320"/>
        <end position="338"/>
    </location>
</feature>
<keyword evidence="5 6" id="KW-0472">Membrane</keyword>
<evidence type="ECO:0000256" key="6">
    <source>
        <dbReference type="SAM" id="Phobius"/>
    </source>
</evidence>
<comment type="caution">
    <text evidence="7">The sequence shown here is derived from an EMBL/GenBank/DDBJ whole genome shotgun (WGS) entry which is preliminary data.</text>
</comment>
<dbReference type="InterPro" id="IPR011701">
    <property type="entry name" value="MFS"/>
</dbReference>
<dbReference type="RefSeq" id="WP_262840941.1">
    <property type="nucleotide sequence ID" value="NZ_JANZYP010000003.1"/>
</dbReference>
<evidence type="ECO:0000256" key="4">
    <source>
        <dbReference type="ARBA" id="ARBA00022989"/>
    </source>
</evidence>
<name>A0ABV9E6I3_9ACTN</name>
<feature type="transmembrane region" description="Helical" evidence="6">
    <location>
        <begin position="232"/>
        <end position="253"/>
    </location>
</feature>
<feature type="transmembrane region" description="Helical" evidence="6">
    <location>
        <begin position="108"/>
        <end position="134"/>
    </location>
</feature>
<proteinExistence type="predicted"/>
<evidence type="ECO:0000256" key="3">
    <source>
        <dbReference type="ARBA" id="ARBA00022692"/>
    </source>
</evidence>
<dbReference type="SUPFAM" id="SSF103473">
    <property type="entry name" value="MFS general substrate transporter"/>
    <property type="match status" value="1"/>
</dbReference>
<organism evidence="7 8">
    <name type="scientific">Sphaerisporangium corydalis</name>
    <dbReference type="NCBI Taxonomy" id="1441875"/>
    <lineage>
        <taxon>Bacteria</taxon>
        <taxon>Bacillati</taxon>
        <taxon>Actinomycetota</taxon>
        <taxon>Actinomycetes</taxon>
        <taxon>Streptosporangiales</taxon>
        <taxon>Streptosporangiaceae</taxon>
        <taxon>Sphaerisporangium</taxon>
    </lineage>
</organism>
<feature type="transmembrane region" description="Helical" evidence="6">
    <location>
        <begin position="296"/>
        <end position="314"/>
    </location>
</feature>
<keyword evidence="2" id="KW-1003">Cell membrane</keyword>
<accession>A0ABV9E6I3</accession>
<feature type="transmembrane region" description="Helical" evidence="6">
    <location>
        <begin position="146"/>
        <end position="165"/>
    </location>
</feature>
<keyword evidence="8" id="KW-1185">Reference proteome</keyword>
<gene>
    <name evidence="7" type="ORF">ACFO8L_02380</name>
</gene>
<feature type="transmembrane region" description="Helical" evidence="6">
    <location>
        <begin position="15"/>
        <end position="41"/>
    </location>
</feature>
<feature type="transmembrane region" description="Helical" evidence="6">
    <location>
        <begin position="80"/>
        <end position="102"/>
    </location>
</feature>
<feature type="transmembrane region" description="Helical" evidence="6">
    <location>
        <begin position="171"/>
        <end position="191"/>
    </location>
</feature>
<feature type="transmembrane region" description="Helical" evidence="6">
    <location>
        <begin position="47"/>
        <end position="68"/>
    </location>
</feature>
<dbReference type="InterPro" id="IPR036259">
    <property type="entry name" value="MFS_trans_sf"/>
</dbReference>
<keyword evidence="3 6" id="KW-0812">Transmembrane</keyword>
<dbReference type="Proteomes" id="UP001595891">
    <property type="component" value="Unassembled WGS sequence"/>
</dbReference>
<dbReference type="Gene3D" id="1.20.1250.20">
    <property type="entry name" value="MFS general substrate transporter like domains"/>
    <property type="match status" value="1"/>
</dbReference>
<protein>
    <submittedName>
        <fullName evidence="7">MFS transporter</fullName>
    </submittedName>
</protein>
<dbReference type="CDD" id="cd06173">
    <property type="entry name" value="MFS_MefA_like"/>
    <property type="match status" value="1"/>
</dbReference>
<evidence type="ECO:0000256" key="5">
    <source>
        <dbReference type="ARBA" id="ARBA00023136"/>
    </source>
</evidence>